<dbReference type="InParanoid" id="A0A409WIJ6"/>
<evidence type="ECO:0008006" key="3">
    <source>
        <dbReference type="Google" id="ProtNLM"/>
    </source>
</evidence>
<dbReference type="OrthoDB" id="2748701at2759"/>
<sequence>MDRCPSEICSEICAFACTDDGRTGRSLSLVSRFLNQSSKPYKLQSVAVVGHAQLHAFAALIERTPLSLRRVACIFVSAHSRQTASDPRLLAPEYVQRQDAYAAVGRILRAIAPCVRVVHAFFVFYRPFILLPVSLPALEELTLHGPLDSSAALDRDIEFPALRHLDLTSSCAPSYVLDKVLKLTPRLAHLRISASDRSELVANDWSALVSVEDKRWALPGHLERIYVHAPTQPGRDAYTQLQEQFYGRIMRALEFLAETDERVVLLRPLQYDLFSMVSIQTAITTWSASADGIHWW</sequence>
<name>A0A409WIJ6_PSICY</name>
<gene>
    <name evidence="1" type="ORF">CVT25_011629</name>
</gene>
<dbReference type="AlphaFoldDB" id="A0A409WIJ6"/>
<organism evidence="1 2">
    <name type="scientific">Psilocybe cyanescens</name>
    <dbReference type="NCBI Taxonomy" id="93625"/>
    <lineage>
        <taxon>Eukaryota</taxon>
        <taxon>Fungi</taxon>
        <taxon>Dikarya</taxon>
        <taxon>Basidiomycota</taxon>
        <taxon>Agaricomycotina</taxon>
        <taxon>Agaricomycetes</taxon>
        <taxon>Agaricomycetidae</taxon>
        <taxon>Agaricales</taxon>
        <taxon>Agaricineae</taxon>
        <taxon>Strophariaceae</taxon>
        <taxon>Psilocybe</taxon>
    </lineage>
</organism>
<proteinExistence type="predicted"/>
<evidence type="ECO:0000313" key="1">
    <source>
        <dbReference type="EMBL" id="PPQ78346.1"/>
    </source>
</evidence>
<comment type="caution">
    <text evidence="1">The sequence shown here is derived from an EMBL/GenBank/DDBJ whole genome shotgun (WGS) entry which is preliminary data.</text>
</comment>
<dbReference type="EMBL" id="NHYD01003421">
    <property type="protein sequence ID" value="PPQ78346.1"/>
    <property type="molecule type" value="Genomic_DNA"/>
</dbReference>
<keyword evidence="2" id="KW-1185">Reference proteome</keyword>
<accession>A0A409WIJ6</accession>
<protein>
    <recommendedName>
        <fullName evidence="3">F-box domain-containing protein</fullName>
    </recommendedName>
</protein>
<reference evidence="1 2" key="1">
    <citation type="journal article" date="2018" name="Evol. Lett.">
        <title>Horizontal gene cluster transfer increased hallucinogenic mushroom diversity.</title>
        <authorList>
            <person name="Reynolds H.T."/>
            <person name="Vijayakumar V."/>
            <person name="Gluck-Thaler E."/>
            <person name="Korotkin H.B."/>
            <person name="Matheny P.B."/>
            <person name="Slot J.C."/>
        </authorList>
    </citation>
    <scope>NUCLEOTIDE SEQUENCE [LARGE SCALE GENOMIC DNA]</scope>
    <source>
        <strain evidence="1 2">2631</strain>
    </source>
</reference>
<evidence type="ECO:0000313" key="2">
    <source>
        <dbReference type="Proteomes" id="UP000283269"/>
    </source>
</evidence>
<dbReference type="Proteomes" id="UP000283269">
    <property type="component" value="Unassembled WGS sequence"/>
</dbReference>